<organism evidence="1 2">
    <name type="scientific">Capnocytophaga canimorsus</name>
    <dbReference type="NCBI Taxonomy" id="28188"/>
    <lineage>
        <taxon>Bacteria</taxon>
        <taxon>Pseudomonadati</taxon>
        <taxon>Bacteroidota</taxon>
        <taxon>Flavobacteriia</taxon>
        <taxon>Flavobacteriales</taxon>
        <taxon>Flavobacteriaceae</taxon>
        <taxon>Capnocytophaga</taxon>
    </lineage>
</organism>
<gene>
    <name evidence="1" type="ORF">CCAN12_710004</name>
</gene>
<accession>A0A0B7HG32</accession>
<evidence type="ECO:0000313" key="1">
    <source>
        <dbReference type="EMBL" id="CEN37639.1"/>
    </source>
</evidence>
<evidence type="ECO:0000313" key="2">
    <source>
        <dbReference type="Proteomes" id="UP000044026"/>
    </source>
</evidence>
<dbReference type="InterPro" id="IPR024311">
    <property type="entry name" value="Lipocalin-like"/>
</dbReference>
<dbReference type="Proteomes" id="UP000044026">
    <property type="component" value="Unassembled WGS sequence"/>
</dbReference>
<dbReference type="EMBL" id="CDOE01000069">
    <property type="protein sequence ID" value="CEN37639.1"/>
    <property type="molecule type" value="Genomic_DNA"/>
</dbReference>
<name>A0A0B7HG32_9FLAO</name>
<dbReference type="AlphaFoldDB" id="A0A0B7HG32"/>
<sequence length="160" mass="18272">MFLFVLVNIYVFKILIVIFMRRTIFIFLLLIGVISCGKNDNNADTSNPLIGIWQLEEEIEQGKVVGKLQPCFYLRTLTCSENTVTRRSYSSSCELNTVVFNYKFKNNTIEVVNEKGETIKAMNFILEGNKLTFNNTVKGEDGSDVILISVYRKVDKLPIP</sequence>
<reference evidence="1 2" key="1">
    <citation type="submission" date="2015-01" db="EMBL/GenBank/DDBJ databases">
        <authorList>
            <person name="Xiang T."/>
            <person name="Song Y."/>
            <person name="Huang L."/>
            <person name="Wang B."/>
            <person name="Wu P."/>
        </authorList>
    </citation>
    <scope>NUCLEOTIDE SEQUENCE [LARGE SCALE GENOMIC DNA]</scope>
    <source>
        <strain evidence="1 2">Cc12</strain>
    </source>
</reference>
<dbReference type="Pfam" id="PF13648">
    <property type="entry name" value="Lipocalin_4"/>
    <property type="match status" value="1"/>
</dbReference>
<proteinExistence type="predicted"/>
<protein>
    <submittedName>
        <fullName evidence="1">Uncharacterized protein</fullName>
    </submittedName>
</protein>